<evidence type="ECO:0000256" key="2">
    <source>
        <dbReference type="SAM" id="Phobius"/>
    </source>
</evidence>
<reference evidence="5" key="2">
    <citation type="journal article" date="2024" name="Plant">
        <title>Genomic evolution and insights into agronomic trait innovations of Sesamum species.</title>
        <authorList>
            <person name="Miao H."/>
            <person name="Wang L."/>
            <person name="Qu L."/>
            <person name="Liu H."/>
            <person name="Sun Y."/>
            <person name="Le M."/>
            <person name="Wang Q."/>
            <person name="Wei S."/>
            <person name="Zheng Y."/>
            <person name="Lin W."/>
            <person name="Duan Y."/>
            <person name="Cao H."/>
            <person name="Xiong S."/>
            <person name="Wang X."/>
            <person name="Wei L."/>
            <person name="Li C."/>
            <person name="Ma Q."/>
            <person name="Ju M."/>
            <person name="Zhao R."/>
            <person name="Li G."/>
            <person name="Mu C."/>
            <person name="Tian Q."/>
            <person name="Mei H."/>
            <person name="Zhang T."/>
            <person name="Gao T."/>
            <person name="Zhang H."/>
        </authorList>
    </citation>
    <scope>NUCLEOTIDE SEQUENCE</scope>
    <source>
        <strain evidence="5">KEN1</strain>
    </source>
</reference>
<keyword evidence="2" id="KW-0472">Membrane</keyword>
<comment type="caution">
    <text evidence="5">The sequence shown here is derived from an EMBL/GenBank/DDBJ whole genome shotgun (WGS) entry which is preliminary data.</text>
</comment>
<sequence>MILASVPLNKRNWISWSRYVQIGLGVKSKIGFIDGSYVKSKDKEEEHDQWIKADYLVRTEVMRLMGRNMEVDPVHVNYTKLDEFVGNGSSNPFLSKLCSGSWVVSTGATDHMCVDMNIFKSVVNLSFPLNILLPDGTKQKDLKCKVVLAIGSMLPHSSPPSPDLLPHLSSPHRSHRQPRPPAWMADFISQACTKDAWKQAMKEELDALHRNGTWELADLPSGKKVIGCKWVYKVKVNPDGTVSCCKAHLVAKRYNQLLLLLGSFINLIKNMFLHGYLDEDIYMSVPEGCEAQSGQVCKLKRSLYELKQASRQWNQEFTHRLLDFGFLQSHHDHCLFTNGHGSTLLILVIYLDDVLICGPSIELIRRVKQHLDYLFTIKDIGDAKYFLGLEIARFDLGIAVTQNKYILDIVHDAGLDHACLPILLCRHVLSSLLIVTPLFLILNFIGVWLGAPLSGIY</sequence>
<feature type="region of interest" description="Disordered" evidence="1">
    <location>
        <begin position="157"/>
        <end position="179"/>
    </location>
</feature>
<accession>A0AAW2U1T6</accession>
<organism evidence="5">
    <name type="scientific">Sesamum latifolium</name>
    <dbReference type="NCBI Taxonomy" id="2727402"/>
    <lineage>
        <taxon>Eukaryota</taxon>
        <taxon>Viridiplantae</taxon>
        <taxon>Streptophyta</taxon>
        <taxon>Embryophyta</taxon>
        <taxon>Tracheophyta</taxon>
        <taxon>Spermatophyta</taxon>
        <taxon>Magnoliopsida</taxon>
        <taxon>eudicotyledons</taxon>
        <taxon>Gunneridae</taxon>
        <taxon>Pentapetalae</taxon>
        <taxon>asterids</taxon>
        <taxon>lamiids</taxon>
        <taxon>Lamiales</taxon>
        <taxon>Pedaliaceae</taxon>
        <taxon>Sesamum</taxon>
    </lineage>
</organism>
<evidence type="ECO:0000259" key="3">
    <source>
        <dbReference type="Pfam" id="PF07727"/>
    </source>
</evidence>
<reference evidence="5" key="1">
    <citation type="submission" date="2020-06" db="EMBL/GenBank/DDBJ databases">
        <authorList>
            <person name="Li T."/>
            <person name="Hu X."/>
            <person name="Zhang T."/>
            <person name="Song X."/>
            <person name="Zhang H."/>
            <person name="Dai N."/>
            <person name="Sheng W."/>
            <person name="Hou X."/>
            <person name="Wei L."/>
        </authorList>
    </citation>
    <scope>NUCLEOTIDE SEQUENCE</scope>
    <source>
        <strain evidence="5">KEN1</strain>
        <tissue evidence="5">Leaf</tissue>
    </source>
</reference>
<protein>
    <submittedName>
        <fullName evidence="5">Retrovirus-related Pol polyprotein from transposon TNT 1-94</fullName>
    </submittedName>
</protein>
<dbReference type="AlphaFoldDB" id="A0AAW2U1T6"/>
<feature type="domain" description="Reverse transcriptase Ty1/copia-type" evidence="3">
    <location>
        <begin position="268"/>
        <end position="417"/>
    </location>
</feature>
<name>A0AAW2U1T6_9LAMI</name>
<dbReference type="PANTHER" id="PTHR37610:SF40">
    <property type="entry name" value="OS01G0909600 PROTEIN"/>
    <property type="match status" value="1"/>
</dbReference>
<evidence type="ECO:0000259" key="4">
    <source>
        <dbReference type="Pfam" id="PF14244"/>
    </source>
</evidence>
<feature type="transmembrane region" description="Helical" evidence="2">
    <location>
        <begin position="428"/>
        <end position="451"/>
    </location>
</feature>
<keyword evidence="2" id="KW-1133">Transmembrane helix</keyword>
<dbReference type="PANTHER" id="PTHR37610">
    <property type="entry name" value="CCHC-TYPE DOMAIN-CONTAINING PROTEIN"/>
    <property type="match status" value="1"/>
</dbReference>
<dbReference type="SUPFAM" id="SSF56672">
    <property type="entry name" value="DNA/RNA polymerases"/>
    <property type="match status" value="1"/>
</dbReference>
<keyword evidence="2" id="KW-0812">Transmembrane</keyword>
<dbReference type="Pfam" id="PF14244">
    <property type="entry name" value="Retrotran_gag_3"/>
    <property type="match status" value="1"/>
</dbReference>
<evidence type="ECO:0000313" key="5">
    <source>
        <dbReference type="EMBL" id="KAL0411280.1"/>
    </source>
</evidence>
<evidence type="ECO:0000256" key="1">
    <source>
        <dbReference type="SAM" id="MobiDB-lite"/>
    </source>
</evidence>
<feature type="domain" description="Retrotransposon Copia-like N-terminal" evidence="4">
    <location>
        <begin position="1"/>
        <end position="39"/>
    </location>
</feature>
<dbReference type="InterPro" id="IPR013103">
    <property type="entry name" value="RVT_2"/>
</dbReference>
<dbReference type="InterPro" id="IPR029472">
    <property type="entry name" value="Copia-like_N"/>
</dbReference>
<dbReference type="Pfam" id="PF07727">
    <property type="entry name" value="RVT_2"/>
    <property type="match status" value="1"/>
</dbReference>
<dbReference type="EMBL" id="JACGWN010000013">
    <property type="protein sequence ID" value="KAL0411280.1"/>
    <property type="molecule type" value="Genomic_DNA"/>
</dbReference>
<dbReference type="InterPro" id="IPR043502">
    <property type="entry name" value="DNA/RNA_pol_sf"/>
</dbReference>
<proteinExistence type="predicted"/>
<gene>
    <name evidence="5" type="ORF">Slati_3717700</name>
</gene>